<protein>
    <submittedName>
        <fullName evidence="2">Uncharacterized protein</fullName>
    </submittedName>
</protein>
<reference evidence="2" key="1">
    <citation type="submission" date="2022-11" db="UniProtKB">
        <authorList>
            <consortium name="WormBaseParasite"/>
        </authorList>
    </citation>
    <scope>IDENTIFICATION</scope>
</reference>
<accession>A0A914UZY6</accession>
<keyword evidence="1" id="KW-1185">Reference proteome</keyword>
<dbReference type="AlphaFoldDB" id="A0A914UZY6"/>
<proteinExistence type="predicted"/>
<sequence length="119" mass="13305">METIIMVFLARKFEKGGSKSSVQQAQAALVWFFKLTGAQPNLAQAALLRMIAESSKRKACPTVHQAKASQDDVKKLFDIFWEKDTKMEDKRAAILFIVMFSACLRISEALASDCTDVSR</sequence>
<dbReference type="Proteomes" id="UP000887566">
    <property type="component" value="Unplaced"/>
</dbReference>
<evidence type="ECO:0000313" key="2">
    <source>
        <dbReference type="WBParaSite" id="PSAMB.scaffold1382size32328.g12695.t1"/>
    </source>
</evidence>
<name>A0A914UZY6_9BILA</name>
<dbReference type="WBParaSite" id="PSAMB.scaffold1382size32328.g12695.t1">
    <property type="protein sequence ID" value="PSAMB.scaffold1382size32328.g12695.t1"/>
    <property type="gene ID" value="PSAMB.scaffold1382size32328.g12695"/>
</dbReference>
<organism evidence="1 2">
    <name type="scientific">Plectus sambesii</name>
    <dbReference type="NCBI Taxonomy" id="2011161"/>
    <lineage>
        <taxon>Eukaryota</taxon>
        <taxon>Metazoa</taxon>
        <taxon>Ecdysozoa</taxon>
        <taxon>Nematoda</taxon>
        <taxon>Chromadorea</taxon>
        <taxon>Plectida</taxon>
        <taxon>Plectina</taxon>
        <taxon>Plectoidea</taxon>
        <taxon>Plectidae</taxon>
        <taxon>Plectus</taxon>
    </lineage>
</organism>
<evidence type="ECO:0000313" key="1">
    <source>
        <dbReference type="Proteomes" id="UP000887566"/>
    </source>
</evidence>